<gene>
    <name evidence="1" type="ORF">QTG54_009096</name>
</gene>
<protein>
    <submittedName>
        <fullName evidence="1">Uncharacterized protein</fullName>
    </submittedName>
</protein>
<name>A0AAD8Y7G4_9STRA</name>
<evidence type="ECO:0000313" key="1">
    <source>
        <dbReference type="EMBL" id="KAK1740146.1"/>
    </source>
</evidence>
<evidence type="ECO:0000313" key="2">
    <source>
        <dbReference type="Proteomes" id="UP001224775"/>
    </source>
</evidence>
<organism evidence="1 2">
    <name type="scientific">Skeletonema marinoi</name>
    <dbReference type="NCBI Taxonomy" id="267567"/>
    <lineage>
        <taxon>Eukaryota</taxon>
        <taxon>Sar</taxon>
        <taxon>Stramenopiles</taxon>
        <taxon>Ochrophyta</taxon>
        <taxon>Bacillariophyta</taxon>
        <taxon>Coscinodiscophyceae</taxon>
        <taxon>Thalassiosirophycidae</taxon>
        <taxon>Thalassiosirales</taxon>
        <taxon>Skeletonemataceae</taxon>
        <taxon>Skeletonema</taxon>
        <taxon>Skeletonema marinoi-dohrnii complex</taxon>
    </lineage>
</organism>
<reference evidence="1" key="1">
    <citation type="submission" date="2023-06" db="EMBL/GenBank/DDBJ databases">
        <title>Survivors Of The Sea: Transcriptome response of Skeletonema marinoi to long-term dormancy.</title>
        <authorList>
            <person name="Pinder M.I.M."/>
            <person name="Kourtchenko O."/>
            <person name="Robertson E.K."/>
            <person name="Larsson T."/>
            <person name="Maumus F."/>
            <person name="Osuna-Cruz C.M."/>
            <person name="Vancaester E."/>
            <person name="Stenow R."/>
            <person name="Vandepoele K."/>
            <person name="Ploug H."/>
            <person name="Bruchert V."/>
            <person name="Godhe A."/>
            <person name="Topel M."/>
        </authorList>
    </citation>
    <scope>NUCLEOTIDE SEQUENCE</scope>
    <source>
        <strain evidence="1">R05AC</strain>
    </source>
</reference>
<comment type="caution">
    <text evidence="1">The sequence shown here is derived from an EMBL/GenBank/DDBJ whole genome shotgun (WGS) entry which is preliminary data.</text>
</comment>
<dbReference type="EMBL" id="JATAAI010000016">
    <property type="protein sequence ID" value="KAK1740146.1"/>
    <property type="molecule type" value="Genomic_DNA"/>
</dbReference>
<dbReference type="AlphaFoldDB" id="A0AAD8Y7G4"/>
<proteinExistence type="predicted"/>
<accession>A0AAD8Y7G4</accession>
<keyword evidence="2" id="KW-1185">Reference proteome</keyword>
<dbReference type="Proteomes" id="UP001224775">
    <property type="component" value="Unassembled WGS sequence"/>
</dbReference>
<sequence length="299" mass="33508">MMTKRTISTVGMTILLTAAQLAALMCTSYAFILPSSHQASSSKSIHQHNHPSSLLSSSTQLNLSSQSANTIQSDVIQRLELDEKFARWKFLQQLLENELAHSDIEDVLLLSLSAYLQHGPGPKSYNNKDENGGNASPVLDEGQRQMMSGLIEEIVAASDGIGDSRFFHLLVLPQVDYASMTFDVEEEDQEEQQQQHQEEGVQIDNAAVSILTQIEQLLPDPMEDEESYKSAWDVVIDLYGRESVRVKEEKLQREKESGGRGTTTYLENLEWRTLCAVGRVLIHYDFLTKGVLKEGIYSQ</sequence>